<gene>
    <name evidence="2" type="ORF">HERIO_2728</name>
</gene>
<evidence type="ECO:0000256" key="1">
    <source>
        <dbReference type="SAM" id="SignalP"/>
    </source>
</evidence>
<feature type="signal peptide" evidence="1">
    <location>
        <begin position="1"/>
        <end position="23"/>
    </location>
</feature>
<keyword evidence="1" id="KW-0732">Signal</keyword>
<evidence type="ECO:0000313" key="3">
    <source>
        <dbReference type="Proteomes" id="UP000192356"/>
    </source>
</evidence>
<dbReference type="EMBL" id="LVKB01000138">
    <property type="protein sequence ID" value="ORD96030.1"/>
    <property type="molecule type" value="Genomic_DNA"/>
</dbReference>
<keyword evidence="3" id="KW-1185">Reference proteome</keyword>
<name>A0A1X0Q8B5_9MICR</name>
<reference evidence="2 3" key="1">
    <citation type="journal article" date="2017" name="Environ. Microbiol.">
        <title>Decay of the glycolytic pathway and adaptation to intranuclear parasitism within Enterocytozoonidae microsporidia.</title>
        <authorList>
            <person name="Wiredu Boakye D."/>
            <person name="Jaroenlak P."/>
            <person name="Prachumwat A."/>
            <person name="Williams T.A."/>
            <person name="Bateman K.S."/>
            <person name="Itsathitphaisarn O."/>
            <person name="Sritunyalucksana K."/>
            <person name="Paszkiewicz K.H."/>
            <person name="Moore K.A."/>
            <person name="Stentiford G.D."/>
            <person name="Williams B.A."/>
        </authorList>
    </citation>
    <scope>NUCLEOTIDE SEQUENCE [LARGE SCALE GENOMIC DNA]</scope>
    <source>
        <strain evidence="2 3">GB1</strain>
    </source>
</reference>
<organism evidence="2 3">
    <name type="scientific">Hepatospora eriocheir</name>
    <dbReference type="NCBI Taxonomy" id="1081669"/>
    <lineage>
        <taxon>Eukaryota</taxon>
        <taxon>Fungi</taxon>
        <taxon>Fungi incertae sedis</taxon>
        <taxon>Microsporidia</taxon>
        <taxon>Hepatosporidae</taxon>
        <taxon>Hepatospora</taxon>
    </lineage>
</organism>
<proteinExistence type="predicted"/>
<evidence type="ECO:0000313" key="2">
    <source>
        <dbReference type="EMBL" id="ORD96030.1"/>
    </source>
</evidence>
<dbReference type="VEuPathDB" id="MicrosporidiaDB:HERIO_2728"/>
<dbReference type="AlphaFoldDB" id="A0A1X0Q8B5"/>
<comment type="caution">
    <text evidence="2">The sequence shown here is derived from an EMBL/GenBank/DDBJ whole genome shotgun (WGS) entry which is preliminary data.</text>
</comment>
<protein>
    <submittedName>
        <fullName evidence="2">Uncharacterized protein</fullName>
    </submittedName>
</protein>
<feature type="chain" id="PRO_5012619954" evidence="1">
    <location>
        <begin position="24"/>
        <end position="57"/>
    </location>
</feature>
<sequence>MSLSTVLKNNLFFILTFIRLVFNIKNSSNTLFHYRFDYHLRLNFNNTKNNFYKCDSY</sequence>
<dbReference type="Proteomes" id="UP000192356">
    <property type="component" value="Unassembled WGS sequence"/>
</dbReference>
<accession>A0A1X0Q8B5</accession>